<sequence>MSSDKVMHETRNSKCRHAKSWAPNGVIGSVEALHQLAVEISVVQEQTENYQHENDALTLLIYECQRVIKDRSLQISQLNVTLNKVTNDTQWTDRATLMMETFEGDINAEQQLEASYLRKYNDNVLIINAGLRRIHKLNQKVAQLQNILIKG</sequence>
<name>A0A0C2ND80_THEKT</name>
<protein>
    <submittedName>
        <fullName evidence="1">Uncharacterized protein</fullName>
    </submittedName>
</protein>
<comment type="caution">
    <text evidence="1">The sequence shown here is derived from an EMBL/GenBank/DDBJ whole genome shotgun (WGS) entry which is preliminary data.</text>
</comment>
<dbReference type="EMBL" id="JWZT01000485">
    <property type="protein sequence ID" value="KII74255.1"/>
    <property type="molecule type" value="Genomic_DNA"/>
</dbReference>
<reference evidence="1 2" key="1">
    <citation type="journal article" date="2014" name="Genome Biol. Evol.">
        <title>The genome of the myxosporean Thelohanellus kitauei shows adaptations to nutrient acquisition within its fish host.</title>
        <authorList>
            <person name="Yang Y."/>
            <person name="Xiong J."/>
            <person name="Zhou Z."/>
            <person name="Huo F."/>
            <person name="Miao W."/>
            <person name="Ran C."/>
            <person name="Liu Y."/>
            <person name="Zhang J."/>
            <person name="Feng J."/>
            <person name="Wang M."/>
            <person name="Wang M."/>
            <person name="Wang L."/>
            <person name="Yao B."/>
        </authorList>
    </citation>
    <scope>NUCLEOTIDE SEQUENCE [LARGE SCALE GENOMIC DNA]</scope>
    <source>
        <strain evidence="1">Wuqing</strain>
    </source>
</reference>
<keyword evidence="2" id="KW-1185">Reference proteome</keyword>
<dbReference type="Proteomes" id="UP000031668">
    <property type="component" value="Unassembled WGS sequence"/>
</dbReference>
<organism evidence="1 2">
    <name type="scientific">Thelohanellus kitauei</name>
    <name type="common">Myxosporean</name>
    <dbReference type="NCBI Taxonomy" id="669202"/>
    <lineage>
        <taxon>Eukaryota</taxon>
        <taxon>Metazoa</taxon>
        <taxon>Cnidaria</taxon>
        <taxon>Myxozoa</taxon>
        <taxon>Myxosporea</taxon>
        <taxon>Bivalvulida</taxon>
        <taxon>Platysporina</taxon>
        <taxon>Myxobolidae</taxon>
        <taxon>Thelohanellus</taxon>
    </lineage>
</organism>
<dbReference type="AlphaFoldDB" id="A0A0C2ND80"/>
<accession>A0A0C2ND80</accession>
<evidence type="ECO:0000313" key="1">
    <source>
        <dbReference type="EMBL" id="KII74255.1"/>
    </source>
</evidence>
<evidence type="ECO:0000313" key="2">
    <source>
        <dbReference type="Proteomes" id="UP000031668"/>
    </source>
</evidence>
<gene>
    <name evidence="1" type="ORF">RF11_05166</name>
</gene>
<proteinExistence type="predicted"/>